<dbReference type="RefSeq" id="XP_047772431.1">
    <property type="nucleotide sequence ID" value="XM_047928222.1"/>
</dbReference>
<proteinExistence type="predicted"/>
<dbReference type="SUPFAM" id="SSF89372">
    <property type="entry name" value="Fucose-specific lectin"/>
    <property type="match status" value="1"/>
</dbReference>
<sequence>MSQLQELARRLTSAGYALHPEGTATYTLNTDDGTVVLMHWTGDSVGSEELITTSARAGSTAAYIPTPDGGIVACITDSSTVAVLHYDEDEEEWVEADGLPQCEVDPNGQLVACLDSTASVVVAFQNDAGDLICLQESDEDESWTTTEIQGARKPAAGTPLSIRIDFDSLALQVFYIAESDGAVHGATRLHGATLWEDTVVLPTGGSESLKRLLVMNGPNGAADYMAYALTSADNVVQLTAGEAVNDLGHVGKDGVLVPSTTAECCMHIFGLVINLNFSLTIGVESKKRRFFR</sequence>
<evidence type="ECO:0000313" key="2">
    <source>
        <dbReference type="Proteomes" id="UP000814176"/>
    </source>
</evidence>
<accession>A0ABQ8JYN1</accession>
<organism evidence="1 2">
    <name type="scientific">Rhodofomes roseus</name>
    <dbReference type="NCBI Taxonomy" id="34475"/>
    <lineage>
        <taxon>Eukaryota</taxon>
        <taxon>Fungi</taxon>
        <taxon>Dikarya</taxon>
        <taxon>Basidiomycota</taxon>
        <taxon>Agaricomycotina</taxon>
        <taxon>Agaricomycetes</taxon>
        <taxon>Polyporales</taxon>
        <taxon>Rhodofomes</taxon>
    </lineage>
</organism>
<dbReference type="EMBL" id="JADCUA010000047">
    <property type="protein sequence ID" value="KAH9828790.1"/>
    <property type="molecule type" value="Genomic_DNA"/>
</dbReference>
<dbReference type="Gene3D" id="2.120.10.70">
    <property type="entry name" value="Fucose-specific lectin"/>
    <property type="match status" value="1"/>
</dbReference>
<reference evidence="1 2" key="1">
    <citation type="journal article" date="2021" name="Environ. Microbiol.">
        <title>Gene family expansions and transcriptome signatures uncover fungal adaptations to wood decay.</title>
        <authorList>
            <person name="Hage H."/>
            <person name="Miyauchi S."/>
            <person name="Viragh M."/>
            <person name="Drula E."/>
            <person name="Min B."/>
            <person name="Chaduli D."/>
            <person name="Navarro D."/>
            <person name="Favel A."/>
            <person name="Norest M."/>
            <person name="Lesage-Meessen L."/>
            <person name="Balint B."/>
            <person name="Merenyi Z."/>
            <person name="de Eugenio L."/>
            <person name="Morin E."/>
            <person name="Martinez A.T."/>
            <person name="Baldrian P."/>
            <person name="Stursova M."/>
            <person name="Martinez M.J."/>
            <person name="Novotny C."/>
            <person name="Magnuson J.K."/>
            <person name="Spatafora J.W."/>
            <person name="Maurice S."/>
            <person name="Pangilinan J."/>
            <person name="Andreopoulos W."/>
            <person name="LaButti K."/>
            <person name="Hundley H."/>
            <person name="Na H."/>
            <person name="Kuo A."/>
            <person name="Barry K."/>
            <person name="Lipzen A."/>
            <person name="Henrissat B."/>
            <person name="Riley R."/>
            <person name="Ahrendt S."/>
            <person name="Nagy L.G."/>
            <person name="Grigoriev I.V."/>
            <person name="Martin F."/>
            <person name="Rosso M.N."/>
        </authorList>
    </citation>
    <scope>NUCLEOTIDE SEQUENCE [LARGE SCALE GENOMIC DNA]</scope>
    <source>
        <strain evidence="1 2">CIRM-BRFM 1785</strain>
    </source>
</reference>
<gene>
    <name evidence="1" type="ORF">C8Q71DRAFT_863730</name>
</gene>
<keyword evidence="2" id="KW-1185">Reference proteome</keyword>
<evidence type="ECO:0008006" key="3">
    <source>
        <dbReference type="Google" id="ProtNLM"/>
    </source>
</evidence>
<name>A0ABQ8JYN1_9APHY</name>
<evidence type="ECO:0000313" key="1">
    <source>
        <dbReference type="EMBL" id="KAH9828790.1"/>
    </source>
</evidence>
<comment type="caution">
    <text evidence="1">The sequence shown here is derived from an EMBL/GenBank/DDBJ whole genome shotgun (WGS) entry which is preliminary data.</text>
</comment>
<protein>
    <recommendedName>
        <fullName evidence="3">Fucose-specific lectin</fullName>
    </recommendedName>
</protein>
<dbReference type="GeneID" id="72008954"/>
<dbReference type="Proteomes" id="UP000814176">
    <property type="component" value="Unassembled WGS sequence"/>
</dbReference>